<dbReference type="PANTHER" id="PTHR43434">
    <property type="entry name" value="PHOSPHOGLYCOLATE PHOSPHATASE"/>
    <property type="match status" value="1"/>
</dbReference>
<dbReference type="EMBL" id="PCYI01000014">
    <property type="protein sequence ID" value="PIR44978.1"/>
    <property type="molecule type" value="Genomic_DNA"/>
</dbReference>
<dbReference type="GO" id="GO:0008967">
    <property type="term" value="F:phosphoglycolate phosphatase activity"/>
    <property type="evidence" value="ECO:0007669"/>
    <property type="project" value="TreeGrafter"/>
</dbReference>
<protein>
    <submittedName>
        <fullName evidence="1">Haloacid dehalogenase</fullName>
    </submittedName>
</protein>
<gene>
    <name evidence="1" type="ORF">COV10_02105</name>
</gene>
<accession>A0A2H0REN4</accession>
<dbReference type="SFLD" id="SFLDS00003">
    <property type="entry name" value="Haloacid_Dehalogenase"/>
    <property type="match status" value="1"/>
</dbReference>
<dbReference type="PANTHER" id="PTHR43434:SF1">
    <property type="entry name" value="PHOSPHOGLYCOLATE PHOSPHATASE"/>
    <property type="match status" value="1"/>
</dbReference>
<dbReference type="SUPFAM" id="SSF56784">
    <property type="entry name" value="HAD-like"/>
    <property type="match status" value="1"/>
</dbReference>
<dbReference type="GO" id="GO:0005829">
    <property type="term" value="C:cytosol"/>
    <property type="evidence" value="ECO:0007669"/>
    <property type="project" value="TreeGrafter"/>
</dbReference>
<evidence type="ECO:0000313" key="1">
    <source>
        <dbReference type="EMBL" id="PIR44978.1"/>
    </source>
</evidence>
<dbReference type="InterPro" id="IPR036412">
    <property type="entry name" value="HAD-like_sf"/>
</dbReference>
<organism evidence="1 2">
    <name type="scientific">Candidatus Vogelbacteria bacterium CG10_big_fil_rev_8_21_14_0_10_51_16</name>
    <dbReference type="NCBI Taxonomy" id="1975045"/>
    <lineage>
        <taxon>Bacteria</taxon>
        <taxon>Candidatus Vogeliibacteriota</taxon>
    </lineage>
</organism>
<dbReference type="Gene3D" id="3.40.50.1000">
    <property type="entry name" value="HAD superfamily/HAD-like"/>
    <property type="match status" value="1"/>
</dbReference>
<dbReference type="GO" id="GO:0006281">
    <property type="term" value="P:DNA repair"/>
    <property type="evidence" value="ECO:0007669"/>
    <property type="project" value="TreeGrafter"/>
</dbReference>
<sequence length="208" mass="24243">MDPQQYDCIIFDFDGVILDSMAVRDEGFKKVLENFGDDRISHLLKYHRENAGLSRYHKFRYFYEKILDESVTEEIINDLAERFSIIMKGILIDKNLLIQDSISFIKKYHERISLYIASGSDQEELRYLCQKLGIDKYFNKIYGSPTVKSDLIKKIIEENKHKAKKAVMIGDAYNDKDAAEVNGVIFWGYNNEDLRDDGVLYINSLKAL</sequence>
<dbReference type="InterPro" id="IPR023214">
    <property type="entry name" value="HAD_sf"/>
</dbReference>
<dbReference type="Proteomes" id="UP000228767">
    <property type="component" value="Unassembled WGS sequence"/>
</dbReference>
<name>A0A2H0REN4_9BACT</name>
<dbReference type="InterPro" id="IPR023198">
    <property type="entry name" value="PGP-like_dom2"/>
</dbReference>
<dbReference type="Pfam" id="PF13419">
    <property type="entry name" value="HAD_2"/>
    <property type="match status" value="1"/>
</dbReference>
<reference evidence="1 2" key="1">
    <citation type="submission" date="2017-09" db="EMBL/GenBank/DDBJ databases">
        <title>Depth-based differentiation of microbial function through sediment-hosted aquifers and enrichment of novel symbionts in the deep terrestrial subsurface.</title>
        <authorList>
            <person name="Probst A.J."/>
            <person name="Ladd B."/>
            <person name="Jarett J.K."/>
            <person name="Geller-Mcgrath D.E."/>
            <person name="Sieber C.M."/>
            <person name="Emerson J.B."/>
            <person name="Anantharaman K."/>
            <person name="Thomas B.C."/>
            <person name="Malmstrom R."/>
            <person name="Stieglmeier M."/>
            <person name="Klingl A."/>
            <person name="Woyke T."/>
            <person name="Ryan C.M."/>
            <person name="Banfield J.F."/>
        </authorList>
    </citation>
    <scope>NUCLEOTIDE SEQUENCE [LARGE SCALE GENOMIC DNA]</scope>
    <source>
        <strain evidence="1">CG10_big_fil_rev_8_21_14_0_10_51_16</strain>
    </source>
</reference>
<proteinExistence type="predicted"/>
<dbReference type="AlphaFoldDB" id="A0A2H0REN4"/>
<evidence type="ECO:0000313" key="2">
    <source>
        <dbReference type="Proteomes" id="UP000228767"/>
    </source>
</evidence>
<dbReference type="SFLD" id="SFLDG01129">
    <property type="entry name" value="C1.5:_HAD__Beta-PGM__Phosphata"/>
    <property type="match status" value="1"/>
</dbReference>
<comment type="caution">
    <text evidence="1">The sequence shown here is derived from an EMBL/GenBank/DDBJ whole genome shotgun (WGS) entry which is preliminary data.</text>
</comment>
<dbReference type="InterPro" id="IPR050155">
    <property type="entry name" value="HAD-like_hydrolase_sf"/>
</dbReference>
<dbReference type="InterPro" id="IPR041492">
    <property type="entry name" value="HAD_2"/>
</dbReference>
<dbReference type="Gene3D" id="1.10.150.240">
    <property type="entry name" value="Putative phosphatase, domain 2"/>
    <property type="match status" value="1"/>
</dbReference>